<evidence type="ECO:0000256" key="2">
    <source>
        <dbReference type="SAM" id="Phobius"/>
    </source>
</evidence>
<dbReference type="InterPro" id="IPR008523">
    <property type="entry name" value="DUF805"/>
</dbReference>
<dbReference type="PANTHER" id="PTHR34980">
    <property type="entry name" value="INNER MEMBRANE PROTEIN-RELATED-RELATED"/>
    <property type="match status" value="1"/>
</dbReference>
<dbReference type="Proteomes" id="UP000243232">
    <property type="component" value="Chromosome I"/>
</dbReference>
<dbReference type="Pfam" id="PF05656">
    <property type="entry name" value="DUF805"/>
    <property type="match status" value="1"/>
</dbReference>
<evidence type="ECO:0000256" key="1">
    <source>
        <dbReference type="SAM" id="MobiDB-lite"/>
    </source>
</evidence>
<evidence type="ECO:0000313" key="4">
    <source>
        <dbReference type="Proteomes" id="UP000243232"/>
    </source>
</evidence>
<proteinExistence type="predicted"/>
<feature type="compositionally biased region" description="Low complexity" evidence="1">
    <location>
        <begin position="156"/>
        <end position="169"/>
    </location>
</feature>
<reference evidence="4" key="1">
    <citation type="submission" date="2016-10" db="EMBL/GenBank/DDBJ databases">
        <authorList>
            <person name="Varghese N."/>
            <person name="Submissions S."/>
        </authorList>
    </citation>
    <scope>NUCLEOTIDE SEQUENCE [LARGE SCALE GENOMIC DNA]</scope>
    <source>
        <strain evidence="4">DSM 17875</strain>
    </source>
</reference>
<dbReference type="AlphaFoldDB" id="A0A1H2DXZ6"/>
<dbReference type="PANTHER" id="PTHR34980:SF3">
    <property type="entry name" value="BLR8105 PROTEIN"/>
    <property type="match status" value="1"/>
</dbReference>
<dbReference type="Gene3D" id="3.30.700.10">
    <property type="entry name" value="Glycoprotein, Type 4 Pilin"/>
    <property type="match status" value="1"/>
</dbReference>
<name>A0A1H2DXZ6_9PSED</name>
<dbReference type="RefSeq" id="WP_090192632.1">
    <property type="nucleotide sequence ID" value="NZ_LT629785.1"/>
</dbReference>
<feature type="transmembrane region" description="Helical" evidence="2">
    <location>
        <begin position="196"/>
        <end position="220"/>
    </location>
</feature>
<dbReference type="GO" id="GO:0005886">
    <property type="term" value="C:plasma membrane"/>
    <property type="evidence" value="ECO:0007669"/>
    <property type="project" value="TreeGrafter"/>
</dbReference>
<organism evidence="3 4">
    <name type="scientific">Pseudomonas pohangensis</name>
    <dbReference type="NCBI Taxonomy" id="364197"/>
    <lineage>
        <taxon>Bacteria</taxon>
        <taxon>Pseudomonadati</taxon>
        <taxon>Pseudomonadota</taxon>
        <taxon>Gammaproteobacteria</taxon>
        <taxon>Pseudomonadales</taxon>
        <taxon>Pseudomonadaceae</taxon>
        <taxon>Pseudomonas</taxon>
    </lineage>
</organism>
<protein>
    <submittedName>
        <fullName evidence="3">Uncharacterized membrane protein YhaH, DUF805 family</fullName>
    </submittedName>
</protein>
<keyword evidence="4" id="KW-1185">Reference proteome</keyword>
<dbReference type="STRING" id="364197.SAMN05216296_0156"/>
<keyword evidence="2" id="KW-0472">Membrane</keyword>
<gene>
    <name evidence="3" type="ORF">SAMN05216296_0156</name>
</gene>
<feature type="transmembrane region" description="Helical" evidence="2">
    <location>
        <begin position="297"/>
        <end position="318"/>
    </location>
</feature>
<dbReference type="EMBL" id="LT629785">
    <property type="protein sequence ID" value="SDT87735.1"/>
    <property type="molecule type" value="Genomic_DNA"/>
</dbReference>
<dbReference type="OrthoDB" id="9812349at2"/>
<accession>A0A1H2DXZ6</accession>
<keyword evidence="2" id="KW-1133">Transmembrane helix</keyword>
<evidence type="ECO:0000313" key="3">
    <source>
        <dbReference type="EMBL" id="SDT87735.1"/>
    </source>
</evidence>
<feature type="transmembrane region" description="Helical" evidence="2">
    <location>
        <begin position="257"/>
        <end position="277"/>
    </location>
</feature>
<sequence>MTEPLFKVVFSGELLPGFALDTVRENLAKLFKSDLGKIDHLFTGKAVVLKRDLKAADADKYLAALHNAGALVRKEADLAASLSLVATEEHDNQPEAVHAQPTSSIMTCPKCGHEQTKAVECSACGIIIEKFIARQALLPKAEVTVAPEAEARKPETTATPASSPYTPPQASVAENLPEYATLKVFSTNGRIGRLRYMAWSLSLILLLTAGTIVVGVGYAITPAIGYLLGTVAVIAAIVVGVQIGVQRLHDIGWSGWLYLLALVPYLGSVFSLVIMILPGNTGANRYGAPPPENSRAVKILACLWILVPVIGILAAIALPSYQEYLQQASS</sequence>
<feature type="transmembrane region" description="Helical" evidence="2">
    <location>
        <begin position="226"/>
        <end position="245"/>
    </location>
</feature>
<feature type="region of interest" description="Disordered" evidence="1">
    <location>
        <begin position="148"/>
        <end position="169"/>
    </location>
</feature>
<keyword evidence="2" id="KW-0812">Transmembrane</keyword>